<feature type="transmembrane region" description="Helical" evidence="2">
    <location>
        <begin position="107"/>
        <end position="128"/>
    </location>
</feature>
<dbReference type="KEGG" id="mrr:Moror_16835"/>
<comment type="caution">
    <text evidence="3">The sequence shown here is derived from an EMBL/GenBank/DDBJ whole genome shotgun (WGS) entry which is preliminary data.</text>
</comment>
<dbReference type="OrthoDB" id="3210850at2759"/>
<feature type="transmembrane region" description="Helical" evidence="2">
    <location>
        <begin position="189"/>
        <end position="209"/>
    </location>
</feature>
<evidence type="ECO:0008006" key="5">
    <source>
        <dbReference type="Google" id="ProtNLM"/>
    </source>
</evidence>
<feature type="transmembrane region" description="Helical" evidence="2">
    <location>
        <begin position="30"/>
        <end position="55"/>
    </location>
</feature>
<evidence type="ECO:0000256" key="2">
    <source>
        <dbReference type="SAM" id="Phobius"/>
    </source>
</evidence>
<keyword evidence="2" id="KW-0812">Transmembrane</keyword>
<feature type="transmembrane region" description="Helical" evidence="2">
    <location>
        <begin position="216"/>
        <end position="236"/>
    </location>
</feature>
<protein>
    <recommendedName>
        <fullName evidence="5">Transmembrane protein</fullName>
    </recommendedName>
</protein>
<proteinExistence type="predicted"/>
<feature type="transmembrane region" description="Helical" evidence="2">
    <location>
        <begin position="149"/>
        <end position="169"/>
    </location>
</feature>
<reference evidence="3 4" key="1">
    <citation type="journal article" date="2014" name="BMC Genomics">
        <title>Genome and secretome analysis of the hemibiotrophic fungal pathogen, Moniliophthora roreri, which causes frosty pod rot disease of cacao: mechanisms of the biotrophic and necrotrophic phases.</title>
        <authorList>
            <person name="Meinhardt L.W."/>
            <person name="Costa G.G.L."/>
            <person name="Thomazella D.P.T."/>
            <person name="Teixeira P.J.P.L."/>
            <person name="Carazzolle M.F."/>
            <person name="Schuster S.C."/>
            <person name="Carlson J.E."/>
            <person name="Guiltinan M.J."/>
            <person name="Mieczkowski P."/>
            <person name="Farmer A."/>
            <person name="Ramaraj T."/>
            <person name="Crozier J."/>
            <person name="Davis R.E."/>
            <person name="Shao J."/>
            <person name="Melnick R.L."/>
            <person name="Pereira G.A.G."/>
            <person name="Bailey B.A."/>
        </authorList>
    </citation>
    <scope>NUCLEOTIDE SEQUENCE [LARGE SCALE GENOMIC DNA]</scope>
    <source>
        <strain evidence="3 4">MCA 2997</strain>
    </source>
</reference>
<dbReference type="HOGENOM" id="CLU_043698_2_0_1"/>
<feature type="region of interest" description="Disordered" evidence="1">
    <location>
        <begin position="308"/>
        <end position="335"/>
    </location>
</feature>
<organism evidence="3 4">
    <name type="scientific">Moniliophthora roreri (strain MCA 2997)</name>
    <name type="common">Cocoa frosty pod rot fungus</name>
    <name type="synonym">Crinipellis roreri</name>
    <dbReference type="NCBI Taxonomy" id="1381753"/>
    <lineage>
        <taxon>Eukaryota</taxon>
        <taxon>Fungi</taxon>
        <taxon>Dikarya</taxon>
        <taxon>Basidiomycota</taxon>
        <taxon>Agaricomycotina</taxon>
        <taxon>Agaricomycetes</taxon>
        <taxon>Agaricomycetidae</taxon>
        <taxon>Agaricales</taxon>
        <taxon>Marasmiineae</taxon>
        <taxon>Marasmiaceae</taxon>
        <taxon>Moniliophthora</taxon>
    </lineage>
</organism>
<keyword evidence="2" id="KW-0472">Membrane</keyword>
<evidence type="ECO:0000313" key="4">
    <source>
        <dbReference type="Proteomes" id="UP000017559"/>
    </source>
</evidence>
<accession>V2WSE9</accession>
<dbReference type="Proteomes" id="UP000017559">
    <property type="component" value="Unassembled WGS sequence"/>
</dbReference>
<dbReference type="EMBL" id="AWSO01000518">
    <property type="protein sequence ID" value="ESK89773.1"/>
    <property type="molecule type" value="Genomic_DNA"/>
</dbReference>
<evidence type="ECO:0000256" key="1">
    <source>
        <dbReference type="SAM" id="MobiDB-lite"/>
    </source>
</evidence>
<dbReference type="AlphaFoldDB" id="V2WSE9"/>
<dbReference type="PANTHER" id="PTHR38848">
    <property type="entry name" value="G-PROTEIN COUPLED RECEPTORS FAMILY 3 PROFILE DOMAIN-CONTAINING PROTEIN"/>
    <property type="match status" value="1"/>
</dbReference>
<keyword evidence="4" id="KW-1185">Reference proteome</keyword>
<name>V2WSE9_MONRO</name>
<feature type="transmembrane region" description="Helical" evidence="2">
    <location>
        <begin position="67"/>
        <end position="87"/>
    </location>
</feature>
<gene>
    <name evidence="3" type="ORF">Moror_16835</name>
</gene>
<evidence type="ECO:0000313" key="3">
    <source>
        <dbReference type="EMBL" id="ESK89773.1"/>
    </source>
</evidence>
<dbReference type="PANTHER" id="PTHR38848:SF3">
    <property type="entry name" value="G-PROTEIN COUPLED RECEPTORS FAMILY 3 PROFILE DOMAIN-CONTAINING PROTEIN"/>
    <property type="match status" value="1"/>
</dbReference>
<sequence length="335" mass="37592">MHLLGSSLLSYCISRRIPPWSLSTWKHLTWGRTCILLVLLDSWIFVFFSGILSLGVNIDGSLSTCSLAILLCICFYGSSKMLIYAFLVEKVYIVWSAGNQTPRLKTTVYQICLTVQLGYIAVILMMILGRSSMMNRDGVCVLGLRSFSTISLATYELTQNVFFTAMFLWPFWRSHPMSPRLKIVAKRTLIAACGSLTVSAMNILVMIGLQGSEIGWICLTNCVIDVTINALLLFWVSASTTTGNVNWECRDRFSLPRMDLSALTVTVPEPAAACGHRKERDTVGSWTLNGNEFPEEYFDYIPREHLRSPDVEEAPTPTMKEREDNLLISPTQGKQ</sequence>
<keyword evidence="2" id="KW-1133">Transmembrane helix</keyword>